<keyword evidence="2" id="KW-0784">Thiamine biosynthesis</keyword>
<dbReference type="PANTHER" id="PTHR20857:SF15">
    <property type="entry name" value="THIAMINE-PHOSPHATE SYNTHASE"/>
    <property type="match status" value="1"/>
</dbReference>
<evidence type="ECO:0000256" key="1">
    <source>
        <dbReference type="ARBA" id="ARBA00004948"/>
    </source>
</evidence>
<protein>
    <submittedName>
        <fullName evidence="4">Regulatory protein tenI</fullName>
    </submittedName>
</protein>
<dbReference type="PANTHER" id="PTHR20857">
    <property type="entry name" value="THIAMINE-PHOSPHATE PYROPHOSPHORYLASE"/>
    <property type="match status" value="1"/>
</dbReference>
<evidence type="ECO:0000256" key="2">
    <source>
        <dbReference type="ARBA" id="ARBA00022977"/>
    </source>
</evidence>
<dbReference type="OrthoDB" id="194683at2"/>
<name>A0A383U308_9FLAO</name>
<dbReference type="EMBL" id="UNSC01000009">
    <property type="protein sequence ID" value="SZD74225.1"/>
    <property type="molecule type" value="Genomic_DNA"/>
</dbReference>
<dbReference type="Pfam" id="PF02581">
    <property type="entry name" value="TMP-TENI"/>
    <property type="match status" value="1"/>
</dbReference>
<dbReference type="CDD" id="cd00564">
    <property type="entry name" value="TMP_TenI"/>
    <property type="match status" value="1"/>
</dbReference>
<accession>A0A383U308</accession>
<dbReference type="SUPFAM" id="SSF51391">
    <property type="entry name" value="Thiamin phosphate synthase"/>
    <property type="match status" value="1"/>
</dbReference>
<evidence type="ECO:0000259" key="3">
    <source>
        <dbReference type="Pfam" id="PF02581"/>
    </source>
</evidence>
<dbReference type="Gene3D" id="3.20.20.70">
    <property type="entry name" value="Aldolase class I"/>
    <property type="match status" value="1"/>
</dbReference>
<evidence type="ECO:0000313" key="4">
    <source>
        <dbReference type="EMBL" id="SZD74225.1"/>
    </source>
</evidence>
<organism evidence="4 5">
    <name type="scientific">Candidatus Ornithobacterium hominis</name>
    <dbReference type="NCBI Taxonomy" id="2497989"/>
    <lineage>
        <taxon>Bacteria</taxon>
        <taxon>Pseudomonadati</taxon>
        <taxon>Bacteroidota</taxon>
        <taxon>Flavobacteriia</taxon>
        <taxon>Flavobacteriales</taxon>
        <taxon>Weeksellaceae</taxon>
        <taxon>Ornithobacterium</taxon>
    </lineage>
</organism>
<dbReference type="InterPro" id="IPR013785">
    <property type="entry name" value="Aldolase_TIM"/>
</dbReference>
<gene>
    <name evidence="4" type="primary">tenI</name>
    <name evidence="4" type="ORF">SAMEA104719789_01685</name>
</gene>
<reference evidence="4 5" key="1">
    <citation type="submission" date="2018-09" db="EMBL/GenBank/DDBJ databases">
        <authorList>
            <consortium name="Pathogen Informatics"/>
        </authorList>
    </citation>
    <scope>NUCLEOTIDE SEQUENCE [LARGE SCALE GENOMIC DNA]</scope>
    <source>
        <strain evidence="4 5">OH-22767</strain>
    </source>
</reference>
<dbReference type="AlphaFoldDB" id="A0A383U308"/>
<dbReference type="Proteomes" id="UP000262142">
    <property type="component" value="Unassembled WGS sequence"/>
</dbReference>
<dbReference type="GO" id="GO:0009228">
    <property type="term" value="P:thiamine biosynthetic process"/>
    <property type="evidence" value="ECO:0007669"/>
    <property type="project" value="UniProtKB-KW"/>
</dbReference>
<dbReference type="GO" id="GO:0005737">
    <property type="term" value="C:cytoplasm"/>
    <property type="evidence" value="ECO:0007669"/>
    <property type="project" value="TreeGrafter"/>
</dbReference>
<comment type="pathway">
    <text evidence="1">Cofactor biosynthesis; thiamine diphosphate biosynthesis.</text>
</comment>
<sequence length="197" mass="22875">MFIIITAERAKANEIELIRKMARYPISIHVRKPFFGEKDLMEWLSQFDENQHQKMMLHTGHKLIEQFNLKGLHFKEDHLKDENLNHLVDNYHARGKKLSASFHSQNEAESQTQFDYVLLSPVFDSVSKKNYKGKMFQLNCPRKPIIALGGITQQNIEKAKINGFSGVAVLGSIWQCSSPLVAFKNMFSQYEKKFLEK</sequence>
<feature type="domain" description="Thiamine phosphate synthase/TenI" evidence="3">
    <location>
        <begin position="12"/>
        <end position="173"/>
    </location>
</feature>
<evidence type="ECO:0000313" key="5">
    <source>
        <dbReference type="Proteomes" id="UP000262142"/>
    </source>
</evidence>
<proteinExistence type="predicted"/>
<dbReference type="RefSeq" id="WP_119059833.1">
    <property type="nucleotide sequence ID" value="NZ_UNSC01000009.1"/>
</dbReference>
<keyword evidence="5" id="KW-1185">Reference proteome</keyword>
<dbReference type="InterPro" id="IPR022998">
    <property type="entry name" value="ThiamineP_synth_TenI"/>
</dbReference>
<dbReference type="GO" id="GO:0004789">
    <property type="term" value="F:thiamine-phosphate diphosphorylase activity"/>
    <property type="evidence" value="ECO:0007669"/>
    <property type="project" value="TreeGrafter"/>
</dbReference>
<dbReference type="InterPro" id="IPR036206">
    <property type="entry name" value="ThiamineP_synth_sf"/>
</dbReference>